<dbReference type="AlphaFoldDB" id="A0A3P3XSJ2"/>
<dbReference type="GO" id="GO:0003755">
    <property type="term" value="F:peptidyl-prolyl cis-trans isomerase activity"/>
    <property type="evidence" value="ECO:0007669"/>
    <property type="project" value="UniProtKB-UniRule"/>
</dbReference>
<dbReference type="Gene3D" id="2.40.100.10">
    <property type="entry name" value="Cyclophilin-like"/>
    <property type="match status" value="1"/>
</dbReference>
<dbReference type="InterPro" id="IPR002130">
    <property type="entry name" value="Cyclophilin-type_PPIase_dom"/>
</dbReference>
<protein>
    <recommendedName>
        <fullName evidence="5">Peptidyl-prolyl cis-trans isomerase</fullName>
        <shortName evidence="5">PPIase</shortName>
        <ecNumber evidence="5">5.2.1.8</ecNumber>
    </recommendedName>
</protein>
<dbReference type="SUPFAM" id="SSF50891">
    <property type="entry name" value="Cyclophilin-like"/>
    <property type="match status" value="1"/>
</dbReference>
<keyword evidence="4 5" id="KW-0413">Isomerase</keyword>
<feature type="domain" description="PPIase cyclophilin-type" evidence="6">
    <location>
        <begin position="13"/>
        <end position="165"/>
    </location>
</feature>
<dbReference type="InterPro" id="IPR044665">
    <property type="entry name" value="E_coli_cyclophilin_A-like"/>
</dbReference>
<dbReference type="InterPro" id="IPR020892">
    <property type="entry name" value="Cyclophilin-type_PPIase_CS"/>
</dbReference>
<dbReference type="EMBL" id="FWDO01000005">
    <property type="protein sequence ID" value="SLM18863.1"/>
    <property type="molecule type" value="Genomic_DNA"/>
</dbReference>
<proteinExistence type="inferred from homology"/>
<dbReference type="GO" id="GO:0006457">
    <property type="term" value="P:protein folding"/>
    <property type="evidence" value="ECO:0007669"/>
    <property type="project" value="InterPro"/>
</dbReference>
<reference evidence="7" key="1">
    <citation type="submission" date="2017-02" db="EMBL/GenBank/DDBJ databases">
        <authorList>
            <person name="Regsiter A."/>
            <person name="William W."/>
        </authorList>
    </citation>
    <scope>NUCLEOTIDE SEQUENCE</scope>
    <source>
        <strain evidence="7">BdmA 4</strain>
    </source>
</reference>
<comment type="catalytic activity">
    <reaction evidence="5">
        <text>[protein]-peptidylproline (omega=180) = [protein]-peptidylproline (omega=0)</text>
        <dbReference type="Rhea" id="RHEA:16237"/>
        <dbReference type="Rhea" id="RHEA-COMP:10747"/>
        <dbReference type="Rhea" id="RHEA-COMP:10748"/>
        <dbReference type="ChEBI" id="CHEBI:83833"/>
        <dbReference type="ChEBI" id="CHEBI:83834"/>
        <dbReference type="EC" id="5.2.1.8"/>
    </reaction>
</comment>
<keyword evidence="3 5" id="KW-0697">Rotamase</keyword>
<dbReference type="InterPro" id="IPR024936">
    <property type="entry name" value="Cyclophilin-type_PPIase"/>
</dbReference>
<comment type="similarity">
    <text evidence="2 5">Belongs to the cyclophilin-type PPIase family.</text>
</comment>
<comment type="function">
    <text evidence="1 5">PPIases accelerate the folding of proteins. It catalyzes the cis-trans isomerization of proline imidic peptide bonds in oligopeptides.</text>
</comment>
<gene>
    <name evidence="7" type="primary">ppiB</name>
    <name evidence="7" type="ORF">SPIRO4BDMA_50378</name>
</gene>
<dbReference type="PANTHER" id="PTHR43246">
    <property type="entry name" value="PEPTIDYL-PROLYL CIS-TRANS ISOMERASE CYP38, CHLOROPLASTIC"/>
    <property type="match status" value="1"/>
</dbReference>
<dbReference type="InterPro" id="IPR029000">
    <property type="entry name" value="Cyclophilin-like_dom_sf"/>
</dbReference>
<dbReference type="PIRSF" id="PIRSF001467">
    <property type="entry name" value="Peptidylpro_ismrse"/>
    <property type="match status" value="1"/>
</dbReference>
<evidence type="ECO:0000256" key="2">
    <source>
        <dbReference type="ARBA" id="ARBA00007365"/>
    </source>
</evidence>
<dbReference type="PROSITE" id="PS00170">
    <property type="entry name" value="CSA_PPIASE_1"/>
    <property type="match status" value="1"/>
</dbReference>
<dbReference type="PROSITE" id="PS50072">
    <property type="entry name" value="CSA_PPIASE_2"/>
    <property type="match status" value="1"/>
</dbReference>
<name>A0A3P3XSJ2_9SPIR</name>
<evidence type="ECO:0000313" key="7">
    <source>
        <dbReference type="EMBL" id="SLM18863.1"/>
    </source>
</evidence>
<dbReference type="Pfam" id="PF00160">
    <property type="entry name" value="Pro_isomerase"/>
    <property type="match status" value="1"/>
</dbReference>
<evidence type="ECO:0000259" key="6">
    <source>
        <dbReference type="PROSITE" id="PS50072"/>
    </source>
</evidence>
<dbReference type="PRINTS" id="PR00153">
    <property type="entry name" value="CSAPPISMRASE"/>
</dbReference>
<organism evidence="7">
    <name type="scientific">uncultured spirochete</name>
    <dbReference type="NCBI Taxonomy" id="156406"/>
    <lineage>
        <taxon>Bacteria</taxon>
        <taxon>Pseudomonadati</taxon>
        <taxon>Spirochaetota</taxon>
        <taxon>Spirochaetia</taxon>
        <taxon>Spirochaetales</taxon>
        <taxon>environmental samples</taxon>
    </lineage>
</organism>
<evidence type="ECO:0000256" key="1">
    <source>
        <dbReference type="ARBA" id="ARBA00002388"/>
    </source>
</evidence>
<evidence type="ECO:0000256" key="5">
    <source>
        <dbReference type="RuleBase" id="RU363019"/>
    </source>
</evidence>
<accession>A0A3P3XSJ2</accession>
<dbReference type="EC" id="5.2.1.8" evidence="5"/>
<evidence type="ECO:0000256" key="3">
    <source>
        <dbReference type="ARBA" id="ARBA00023110"/>
    </source>
</evidence>
<evidence type="ECO:0000256" key="4">
    <source>
        <dbReference type="ARBA" id="ARBA00023235"/>
    </source>
</evidence>
<sequence length="171" mass="18507">MSNAFVKFETSKGPIVIEVFEDETPITAANFIEYVKSGFYDGTIFHRVIPGFVVQGGGMVSGMEQKTTRPPIANEASKAPKNSRGTLSMARTMHPDSATSQFFINLVDNRSLDYRGPGPGAGYCVFGKVIEGMEAVDAMAKVKTGQRPPHADVPLEDIVLVSARVVEPVRN</sequence>